<sequence length="94" mass="11258">MIIGFKDKETEKVYYQSFSKRFSPFIQRLALRKLLLLDNAESLQDLRWPPGNRLELLQGERFGQYSLRINGQYRLCFKVKDSSSFYDVEIVDYH</sequence>
<dbReference type="InterPro" id="IPR007711">
    <property type="entry name" value="HigB-1"/>
</dbReference>
<dbReference type="EMBL" id="CACRUG010000006">
    <property type="protein sequence ID" value="VYU05268.1"/>
    <property type="molecule type" value="Genomic_DNA"/>
</dbReference>
<dbReference type="Pfam" id="PF05015">
    <property type="entry name" value="HigB-like_toxin"/>
    <property type="match status" value="1"/>
</dbReference>
<dbReference type="PANTHER" id="PTHR40266:SF2">
    <property type="entry name" value="TOXIN HIGB-1"/>
    <property type="match status" value="1"/>
</dbReference>
<dbReference type="SUPFAM" id="SSF143011">
    <property type="entry name" value="RelE-like"/>
    <property type="match status" value="1"/>
</dbReference>
<evidence type="ECO:0000313" key="1">
    <source>
        <dbReference type="EMBL" id="VYU05268.1"/>
    </source>
</evidence>
<name>A0A6N3BRH0_VEIPA</name>
<dbReference type="RefSeq" id="WP_156697347.1">
    <property type="nucleotide sequence ID" value="NZ_CACRUG010000006.1"/>
</dbReference>
<dbReference type="PANTHER" id="PTHR40266">
    <property type="entry name" value="TOXIN HIGB-1"/>
    <property type="match status" value="1"/>
</dbReference>
<dbReference type="AlphaFoldDB" id="A0A6N3BRH0"/>
<dbReference type="InterPro" id="IPR035093">
    <property type="entry name" value="RelE/ParE_toxin_dom_sf"/>
</dbReference>
<gene>
    <name evidence="1" type="primary">higB-1</name>
    <name evidence="1" type="ORF">VPLFYP99_01856</name>
</gene>
<organism evidence="1">
    <name type="scientific">Veillonella parvula</name>
    <name type="common">Staphylococcus parvulus</name>
    <dbReference type="NCBI Taxonomy" id="29466"/>
    <lineage>
        <taxon>Bacteria</taxon>
        <taxon>Bacillati</taxon>
        <taxon>Bacillota</taxon>
        <taxon>Negativicutes</taxon>
        <taxon>Veillonellales</taxon>
        <taxon>Veillonellaceae</taxon>
        <taxon>Veillonella</taxon>
    </lineage>
</organism>
<protein>
    <submittedName>
        <fullName evidence="1">Toxin HigB-1</fullName>
    </submittedName>
</protein>
<accession>A0A6N3BRH0</accession>
<reference evidence="1" key="1">
    <citation type="submission" date="2019-11" db="EMBL/GenBank/DDBJ databases">
        <authorList>
            <person name="Feng L."/>
        </authorList>
    </citation>
    <scope>NUCLEOTIDE SEQUENCE</scope>
    <source>
        <strain evidence="1">VparvulaLFYP99</strain>
    </source>
</reference>
<proteinExistence type="predicted"/>
<dbReference type="Gene3D" id="3.30.2310.20">
    <property type="entry name" value="RelE-like"/>
    <property type="match status" value="1"/>
</dbReference>